<evidence type="ECO:0000313" key="1">
    <source>
        <dbReference type="EMBL" id="KAG2944575.1"/>
    </source>
</evidence>
<proteinExistence type="predicted"/>
<evidence type="ECO:0000313" key="2">
    <source>
        <dbReference type="Proteomes" id="UP000736787"/>
    </source>
</evidence>
<organism evidence="1 2">
    <name type="scientific">Phytophthora cactorum</name>
    <dbReference type="NCBI Taxonomy" id="29920"/>
    <lineage>
        <taxon>Eukaryota</taxon>
        <taxon>Sar</taxon>
        <taxon>Stramenopiles</taxon>
        <taxon>Oomycota</taxon>
        <taxon>Peronosporomycetes</taxon>
        <taxon>Peronosporales</taxon>
        <taxon>Peronosporaceae</taxon>
        <taxon>Phytophthora</taxon>
    </lineage>
</organism>
<gene>
    <name evidence="1" type="ORF">PC117_g8972</name>
</gene>
<accession>A0A8T1KXK5</accession>
<dbReference type="EMBL" id="RCMK01000200">
    <property type="protein sequence ID" value="KAG2944575.1"/>
    <property type="molecule type" value="Genomic_DNA"/>
</dbReference>
<reference evidence="1" key="1">
    <citation type="submission" date="2018-10" db="EMBL/GenBank/DDBJ databases">
        <title>Effector identification in a new, highly contiguous assembly of the strawberry crown rot pathogen Phytophthora cactorum.</title>
        <authorList>
            <person name="Armitage A.D."/>
            <person name="Nellist C.F."/>
            <person name="Bates H."/>
            <person name="Vickerstaff R.J."/>
            <person name="Harrison R.J."/>
        </authorList>
    </citation>
    <scope>NUCLEOTIDE SEQUENCE</scope>
    <source>
        <strain evidence="1">4040</strain>
    </source>
</reference>
<dbReference type="PROSITE" id="PS51257">
    <property type="entry name" value="PROKAR_LIPOPROTEIN"/>
    <property type="match status" value="1"/>
</dbReference>
<name>A0A8T1KXK5_9STRA</name>
<dbReference type="AlphaFoldDB" id="A0A8T1KXK5"/>
<sequence>MSCRRTPAWSLASARTRGPLVADSAAGLSTAAGCGGNVYDRLALTVKHQR</sequence>
<protein>
    <submittedName>
        <fullName evidence="1">Uncharacterized protein</fullName>
    </submittedName>
</protein>
<comment type="caution">
    <text evidence="1">The sequence shown here is derived from an EMBL/GenBank/DDBJ whole genome shotgun (WGS) entry which is preliminary data.</text>
</comment>
<dbReference type="Proteomes" id="UP000736787">
    <property type="component" value="Unassembled WGS sequence"/>
</dbReference>